<dbReference type="Pfam" id="PF00412">
    <property type="entry name" value="LIM"/>
    <property type="match status" value="3"/>
</dbReference>
<dbReference type="Gene3D" id="2.10.110.10">
    <property type="entry name" value="Cysteine Rich Protein"/>
    <property type="match status" value="3"/>
</dbReference>
<dbReference type="PANTHER" id="PTHR24205">
    <property type="entry name" value="FOUR AND A HALF LIM DOMAINS PROTEIN"/>
    <property type="match status" value="1"/>
</dbReference>
<feature type="domain" description="LIM zinc-binding" evidence="9">
    <location>
        <begin position="38"/>
        <end position="98"/>
    </location>
</feature>
<dbReference type="PANTHER" id="PTHR24205:SF3">
    <property type="entry name" value="FOUR AND A HALF LIM DOMAINS PROTEIN 2"/>
    <property type="match status" value="1"/>
</dbReference>
<dbReference type="PROSITE" id="PS50023">
    <property type="entry name" value="LIM_DOMAIN_2"/>
    <property type="match status" value="2"/>
</dbReference>
<comment type="subcellular location">
    <subcellularLocation>
        <location evidence="1">Nucleus</location>
    </subcellularLocation>
</comment>
<evidence type="ECO:0000256" key="4">
    <source>
        <dbReference type="ARBA" id="ARBA00022771"/>
    </source>
</evidence>
<dbReference type="FunFam" id="2.10.110.10:FF:000013">
    <property type="entry name" value="Four and a half LIM domains 1"/>
    <property type="match status" value="1"/>
</dbReference>
<accession>A0A672RUB5</accession>
<evidence type="ECO:0000313" key="11">
    <source>
        <dbReference type="Proteomes" id="UP000472262"/>
    </source>
</evidence>
<dbReference type="FunFam" id="2.10.110.10:FF:000048">
    <property type="entry name" value="Four and a half LIM domains protein 2"/>
    <property type="match status" value="1"/>
</dbReference>
<dbReference type="FunFam" id="2.10.110.10:FF:000030">
    <property type="entry name" value="Four and a half LIM domains protein 2"/>
    <property type="match status" value="1"/>
</dbReference>
<dbReference type="Ensembl" id="ENSSGRT00000098395.1">
    <property type="protein sequence ID" value="ENSSGRP00000092446.1"/>
    <property type="gene ID" value="ENSSGRG00000046315.1"/>
</dbReference>
<dbReference type="SUPFAM" id="SSF57716">
    <property type="entry name" value="Glucocorticoid receptor-like (DNA-binding domain)"/>
    <property type="match status" value="4"/>
</dbReference>
<dbReference type="InterPro" id="IPR001781">
    <property type="entry name" value="Znf_LIM"/>
</dbReference>
<proteinExistence type="predicted"/>
<dbReference type="GO" id="GO:0030018">
    <property type="term" value="C:Z disc"/>
    <property type="evidence" value="ECO:0007669"/>
    <property type="project" value="TreeGrafter"/>
</dbReference>
<evidence type="ECO:0000256" key="8">
    <source>
        <dbReference type="PROSITE-ProRule" id="PRU00125"/>
    </source>
</evidence>
<dbReference type="SMART" id="SM00132">
    <property type="entry name" value="LIM"/>
    <property type="match status" value="3"/>
</dbReference>
<keyword evidence="2 8" id="KW-0479">Metal-binding</keyword>
<keyword evidence="5 8" id="KW-0862">Zinc</keyword>
<reference evidence="10" key="2">
    <citation type="submission" date="2025-09" db="UniProtKB">
        <authorList>
            <consortium name="Ensembl"/>
        </authorList>
    </citation>
    <scope>IDENTIFICATION</scope>
</reference>
<sequence>MAERYDCHYCKESLFGKKYVLRDENPYCVECYESLYSNTCEECKKPIGCNSRMEHKGNSWHETCFTCQRCQQPIGTKSFIPKDNNSYCVPCYEKQFALQCVHCKKVHSKKCWVKYNQVLGKIGTTQQLGCFDPAVGLLPRRFTFNPTAGSKEPNCGPITTGGVTYHGQPWHKDCFLCTGCKEQLSGQRFTSRDDFPYCLNCFCNLYAKKCAECTTPISGLGGTKYISFEERQWHNDCFNCKKCLVSLVGRGFLTERDDILCPDCGKDI</sequence>
<evidence type="ECO:0000259" key="9">
    <source>
        <dbReference type="PROSITE" id="PS50023"/>
    </source>
</evidence>
<name>A0A672RUB5_SINGR</name>
<gene>
    <name evidence="10" type="primary">LOC107596312</name>
</gene>
<dbReference type="Proteomes" id="UP000472262">
    <property type="component" value="Unassembled WGS sequence"/>
</dbReference>
<keyword evidence="6 8" id="KW-0440">LIM domain</keyword>
<evidence type="ECO:0000256" key="2">
    <source>
        <dbReference type="ARBA" id="ARBA00022723"/>
    </source>
</evidence>
<dbReference type="OMA" id="CNSRMEH"/>
<evidence type="ECO:0000313" key="10">
    <source>
        <dbReference type="Ensembl" id="ENSSGRP00000092446.1"/>
    </source>
</evidence>
<dbReference type="AlphaFoldDB" id="A0A672RUB5"/>
<evidence type="ECO:0000256" key="7">
    <source>
        <dbReference type="ARBA" id="ARBA00023242"/>
    </source>
</evidence>
<reference evidence="10" key="1">
    <citation type="submission" date="2025-08" db="UniProtKB">
        <authorList>
            <consortium name="Ensembl"/>
        </authorList>
    </citation>
    <scope>IDENTIFICATION</scope>
</reference>
<keyword evidence="3" id="KW-0677">Repeat</keyword>
<dbReference type="GO" id="GO:0003712">
    <property type="term" value="F:transcription coregulator activity"/>
    <property type="evidence" value="ECO:0007669"/>
    <property type="project" value="TreeGrafter"/>
</dbReference>
<keyword evidence="7" id="KW-0539">Nucleus</keyword>
<keyword evidence="11" id="KW-1185">Reference proteome</keyword>
<dbReference type="PROSITE" id="PS00478">
    <property type="entry name" value="LIM_DOMAIN_1"/>
    <property type="match status" value="2"/>
</dbReference>
<keyword evidence="4" id="KW-0863">Zinc-finger</keyword>
<feature type="domain" description="LIM zinc-binding" evidence="9">
    <location>
        <begin position="208"/>
        <end position="268"/>
    </location>
</feature>
<protein>
    <submittedName>
        <fullName evidence="10">Four and a half LIM domains protein 2</fullName>
    </submittedName>
</protein>
<evidence type="ECO:0000256" key="5">
    <source>
        <dbReference type="ARBA" id="ARBA00022833"/>
    </source>
</evidence>
<dbReference type="GO" id="GO:0008270">
    <property type="term" value="F:zinc ion binding"/>
    <property type="evidence" value="ECO:0007669"/>
    <property type="project" value="UniProtKB-KW"/>
</dbReference>
<evidence type="ECO:0000256" key="6">
    <source>
        <dbReference type="ARBA" id="ARBA00023038"/>
    </source>
</evidence>
<evidence type="ECO:0000256" key="3">
    <source>
        <dbReference type="ARBA" id="ARBA00022737"/>
    </source>
</evidence>
<dbReference type="Pfam" id="PF25076">
    <property type="entry name" value="LIM_FHL2-3_N"/>
    <property type="match status" value="1"/>
</dbReference>
<evidence type="ECO:0000256" key="1">
    <source>
        <dbReference type="ARBA" id="ARBA00004123"/>
    </source>
</evidence>
<dbReference type="InterPro" id="IPR056807">
    <property type="entry name" value="LIM_FHL1/2/3/5_N"/>
</dbReference>
<dbReference type="GO" id="GO:0005634">
    <property type="term" value="C:nucleus"/>
    <property type="evidence" value="ECO:0007669"/>
    <property type="project" value="UniProtKB-SubCell"/>
</dbReference>
<organism evidence="10 11">
    <name type="scientific">Sinocyclocheilus grahami</name>
    <name type="common">Dianchi golden-line fish</name>
    <name type="synonym">Barbus grahami</name>
    <dbReference type="NCBI Taxonomy" id="75366"/>
    <lineage>
        <taxon>Eukaryota</taxon>
        <taxon>Metazoa</taxon>
        <taxon>Chordata</taxon>
        <taxon>Craniata</taxon>
        <taxon>Vertebrata</taxon>
        <taxon>Euteleostomi</taxon>
        <taxon>Actinopterygii</taxon>
        <taxon>Neopterygii</taxon>
        <taxon>Teleostei</taxon>
        <taxon>Ostariophysi</taxon>
        <taxon>Cypriniformes</taxon>
        <taxon>Cyprinidae</taxon>
        <taxon>Cyprininae</taxon>
        <taxon>Sinocyclocheilus</taxon>
    </lineage>
</organism>